<gene>
    <name evidence="2" type="ORF">MARPO_0002s0175</name>
</gene>
<keyword evidence="3" id="KW-1185">Reference proteome</keyword>
<proteinExistence type="predicted"/>
<reference evidence="3" key="1">
    <citation type="journal article" date="2017" name="Cell">
        <title>Insights into land plant evolution garnered from the Marchantia polymorpha genome.</title>
        <authorList>
            <person name="Bowman J.L."/>
            <person name="Kohchi T."/>
            <person name="Yamato K.T."/>
            <person name="Jenkins J."/>
            <person name="Shu S."/>
            <person name="Ishizaki K."/>
            <person name="Yamaoka S."/>
            <person name="Nishihama R."/>
            <person name="Nakamura Y."/>
            <person name="Berger F."/>
            <person name="Adam C."/>
            <person name="Aki S.S."/>
            <person name="Althoff F."/>
            <person name="Araki T."/>
            <person name="Arteaga-Vazquez M.A."/>
            <person name="Balasubrmanian S."/>
            <person name="Barry K."/>
            <person name="Bauer D."/>
            <person name="Boehm C.R."/>
            <person name="Briginshaw L."/>
            <person name="Caballero-Perez J."/>
            <person name="Catarino B."/>
            <person name="Chen F."/>
            <person name="Chiyoda S."/>
            <person name="Chovatia M."/>
            <person name="Davies K.M."/>
            <person name="Delmans M."/>
            <person name="Demura T."/>
            <person name="Dierschke T."/>
            <person name="Dolan L."/>
            <person name="Dorantes-Acosta A.E."/>
            <person name="Eklund D.M."/>
            <person name="Florent S.N."/>
            <person name="Flores-Sandoval E."/>
            <person name="Fujiyama A."/>
            <person name="Fukuzawa H."/>
            <person name="Galik B."/>
            <person name="Grimanelli D."/>
            <person name="Grimwood J."/>
            <person name="Grossniklaus U."/>
            <person name="Hamada T."/>
            <person name="Haseloff J."/>
            <person name="Hetherington A.J."/>
            <person name="Higo A."/>
            <person name="Hirakawa Y."/>
            <person name="Hundley H.N."/>
            <person name="Ikeda Y."/>
            <person name="Inoue K."/>
            <person name="Inoue S.I."/>
            <person name="Ishida S."/>
            <person name="Jia Q."/>
            <person name="Kakita M."/>
            <person name="Kanazawa T."/>
            <person name="Kawai Y."/>
            <person name="Kawashima T."/>
            <person name="Kennedy M."/>
            <person name="Kinose K."/>
            <person name="Kinoshita T."/>
            <person name="Kohara Y."/>
            <person name="Koide E."/>
            <person name="Komatsu K."/>
            <person name="Kopischke S."/>
            <person name="Kubo M."/>
            <person name="Kyozuka J."/>
            <person name="Lagercrantz U."/>
            <person name="Lin S.S."/>
            <person name="Lindquist E."/>
            <person name="Lipzen A.M."/>
            <person name="Lu C.W."/>
            <person name="De Luna E."/>
            <person name="Martienssen R.A."/>
            <person name="Minamino N."/>
            <person name="Mizutani M."/>
            <person name="Mizutani M."/>
            <person name="Mochizuki N."/>
            <person name="Monte I."/>
            <person name="Mosher R."/>
            <person name="Nagasaki H."/>
            <person name="Nakagami H."/>
            <person name="Naramoto S."/>
            <person name="Nishitani K."/>
            <person name="Ohtani M."/>
            <person name="Okamoto T."/>
            <person name="Okumura M."/>
            <person name="Phillips J."/>
            <person name="Pollak B."/>
            <person name="Reinders A."/>
            <person name="Rovekamp M."/>
            <person name="Sano R."/>
            <person name="Sawa S."/>
            <person name="Schmid M.W."/>
            <person name="Shirakawa M."/>
            <person name="Solano R."/>
            <person name="Spunde A."/>
            <person name="Suetsugu N."/>
            <person name="Sugano S."/>
            <person name="Sugiyama A."/>
            <person name="Sun R."/>
            <person name="Suzuki Y."/>
            <person name="Takenaka M."/>
            <person name="Takezawa D."/>
            <person name="Tomogane H."/>
            <person name="Tsuzuki M."/>
            <person name="Ueda T."/>
            <person name="Umeda M."/>
            <person name="Ward J.M."/>
            <person name="Watanabe Y."/>
            <person name="Yazaki K."/>
            <person name="Yokoyama R."/>
            <person name="Yoshitake Y."/>
            <person name="Yotsui I."/>
            <person name="Zachgo S."/>
            <person name="Schmutz J."/>
        </authorList>
    </citation>
    <scope>NUCLEOTIDE SEQUENCE [LARGE SCALE GENOMIC DNA]</scope>
    <source>
        <strain evidence="3">Tak-1</strain>
    </source>
</reference>
<evidence type="ECO:0000256" key="1">
    <source>
        <dbReference type="SAM" id="MobiDB-lite"/>
    </source>
</evidence>
<sequence length="179" mass="19607">MSPSIHSATGTHQPHKPSPSKPKAKPHFDPDVQAIRGIRHISIPLSAVHVCFDRTLEDLLLSVQGSHQPPATSPPSLPPSLARALTTRYQTNGHLGSPSLASISVKLRRRFALLETGTTNGEVCSLRYSTRCIWWLCFQLNPVGILRRFNPGRLCRQRPALIPSSPQRQSIFVPGNASG</sequence>
<organism evidence="2 3">
    <name type="scientific">Marchantia polymorpha</name>
    <name type="common">Common liverwort</name>
    <name type="synonym">Marchantia aquatica</name>
    <dbReference type="NCBI Taxonomy" id="3197"/>
    <lineage>
        <taxon>Eukaryota</taxon>
        <taxon>Viridiplantae</taxon>
        <taxon>Streptophyta</taxon>
        <taxon>Embryophyta</taxon>
        <taxon>Marchantiophyta</taxon>
        <taxon>Marchantiopsida</taxon>
        <taxon>Marchantiidae</taxon>
        <taxon>Marchantiales</taxon>
        <taxon>Marchantiaceae</taxon>
        <taxon>Marchantia</taxon>
    </lineage>
</organism>
<evidence type="ECO:0000313" key="2">
    <source>
        <dbReference type="EMBL" id="PTQ49705.1"/>
    </source>
</evidence>
<evidence type="ECO:0000313" key="3">
    <source>
        <dbReference type="Proteomes" id="UP000244005"/>
    </source>
</evidence>
<dbReference type="AlphaFoldDB" id="A0A2R6XUB4"/>
<protein>
    <submittedName>
        <fullName evidence="2">Uncharacterized protein</fullName>
    </submittedName>
</protein>
<dbReference type="Gramene" id="Mp1g27030.1">
    <property type="protein sequence ID" value="Mp1g27030.1.cds1"/>
    <property type="gene ID" value="Mp1g27030"/>
</dbReference>
<feature type="region of interest" description="Disordered" evidence="1">
    <location>
        <begin position="1"/>
        <end position="29"/>
    </location>
</feature>
<feature type="compositionally biased region" description="Polar residues" evidence="1">
    <location>
        <begin position="1"/>
        <end position="12"/>
    </location>
</feature>
<dbReference type="Proteomes" id="UP000244005">
    <property type="component" value="Unassembled WGS sequence"/>
</dbReference>
<name>A0A2R6XUB4_MARPO</name>
<dbReference type="EMBL" id="KZ772674">
    <property type="protein sequence ID" value="PTQ49705.1"/>
    <property type="molecule type" value="Genomic_DNA"/>
</dbReference>
<accession>A0A2R6XUB4</accession>